<evidence type="ECO:0000259" key="3">
    <source>
        <dbReference type="Pfam" id="PF20434"/>
    </source>
</evidence>
<protein>
    <submittedName>
        <fullName evidence="4">Acetyl esterase/lipase</fullName>
    </submittedName>
</protein>
<organism evidence="4 5">
    <name type="scientific">Parasphingopyxis lamellibrachiae</name>
    <dbReference type="NCBI Taxonomy" id="680125"/>
    <lineage>
        <taxon>Bacteria</taxon>
        <taxon>Pseudomonadati</taxon>
        <taxon>Pseudomonadota</taxon>
        <taxon>Alphaproteobacteria</taxon>
        <taxon>Sphingomonadales</taxon>
        <taxon>Sphingomonadaceae</taxon>
        <taxon>Parasphingopyxis</taxon>
    </lineage>
</organism>
<keyword evidence="2" id="KW-0732">Signal</keyword>
<dbReference type="InterPro" id="IPR049492">
    <property type="entry name" value="BD-FAE-like_dom"/>
</dbReference>
<evidence type="ECO:0000313" key="5">
    <source>
        <dbReference type="Proteomes" id="UP000256310"/>
    </source>
</evidence>
<dbReference type="PANTHER" id="PTHR48081">
    <property type="entry name" value="AB HYDROLASE SUPERFAMILY PROTEIN C4A8.06C"/>
    <property type="match status" value="1"/>
</dbReference>
<sequence>MTYLIRTALAACLIGLTACAMPEEITNAAVPPSAEIMSWNDLFSREQPQTDIRIAYGEGDLQFSELWLPEGEGPHPTVLMIHGGCWQTDIAERDIMNWIAEDLRQRGIAVWNIEYRGVDREGGGYPGTYEDVLAAGDSLMANWDRYNLNVEPIVAIGHSAGGHLALWLAARQSAFTGQPLTGRHRLPIAAAISQGGLPDLEAGTRREGHACGTDAPRLMMGNHPELTSPQRMPAAMAPQILVNAERDRIAPPEYAEAYRNANLARDATNIGLVTVPGEGHVELVTPGTASWERQVELIEEALGLS</sequence>
<keyword evidence="1" id="KW-0378">Hydrolase</keyword>
<dbReference type="InterPro" id="IPR050300">
    <property type="entry name" value="GDXG_lipolytic_enzyme"/>
</dbReference>
<feature type="domain" description="BD-FAE-like" evidence="3">
    <location>
        <begin position="68"/>
        <end position="243"/>
    </location>
</feature>
<dbReference type="AlphaFoldDB" id="A0A3D9FBG5"/>
<dbReference type="Proteomes" id="UP000256310">
    <property type="component" value="Unassembled WGS sequence"/>
</dbReference>
<feature type="signal peptide" evidence="2">
    <location>
        <begin position="1"/>
        <end position="20"/>
    </location>
</feature>
<dbReference type="EMBL" id="QRDP01000004">
    <property type="protein sequence ID" value="RED15160.1"/>
    <property type="molecule type" value="Genomic_DNA"/>
</dbReference>
<proteinExistence type="predicted"/>
<dbReference type="InterPro" id="IPR029058">
    <property type="entry name" value="AB_hydrolase_fold"/>
</dbReference>
<reference evidence="4 5" key="1">
    <citation type="submission" date="2018-07" db="EMBL/GenBank/DDBJ databases">
        <title>Genomic Encyclopedia of Type Strains, Phase IV (KMG-IV): sequencing the most valuable type-strain genomes for metagenomic binning, comparative biology and taxonomic classification.</title>
        <authorList>
            <person name="Goeker M."/>
        </authorList>
    </citation>
    <scope>NUCLEOTIDE SEQUENCE [LARGE SCALE GENOMIC DNA]</scope>
    <source>
        <strain evidence="4 5">DSM 26725</strain>
    </source>
</reference>
<dbReference type="GO" id="GO:0016787">
    <property type="term" value="F:hydrolase activity"/>
    <property type="evidence" value="ECO:0007669"/>
    <property type="project" value="UniProtKB-KW"/>
</dbReference>
<dbReference type="Pfam" id="PF20434">
    <property type="entry name" value="BD-FAE"/>
    <property type="match status" value="1"/>
</dbReference>
<dbReference type="Gene3D" id="3.40.50.1820">
    <property type="entry name" value="alpha/beta hydrolase"/>
    <property type="match status" value="1"/>
</dbReference>
<gene>
    <name evidence="4" type="ORF">DFR46_0147</name>
</gene>
<evidence type="ECO:0000313" key="4">
    <source>
        <dbReference type="EMBL" id="RED15160.1"/>
    </source>
</evidence>
<dbReference type="SUPFAM" id="SSF53474">
    <property type="entry name" value="alpha/beta-Hydrolases"/>
    <property type="match status" value="1"/>
</dbReference>
<dbReference type="PROSITE" id="PS51257">
    <property type="entry name" value="PROKAR_LIPOPROTEIN"/>
    <property type="match status" value="1"/>
</dbReference>
<comment type="caution">
    <text evidence="4">The sequence shown here is derived from an EMBL/GenBank/DDBJ whole genome shotgun (WGS) entry which is preliminary data.</text>
</comment>
<dbReference type="RefSeq" id="WP_245953580.1">
    <property type="nucleotide sequence ID" value="NZ_QRDP01000004.1"/>
</dbReference>
<evidence type="ECO:0000256" key="1">
    <source>
        <dbReference type="ARBA" id="ARBA00022801"/>
    </source>
</evidence>
<accession>A0A3D9FBG5</accession>
<feature type="chain" id="PRO_5017722033" evidence="2">
    <location>
        <begin position="21"/>
        <end position="305"/>
    </location>
</feature>
<name>A0A3D9FBG5_9SPHN</name>
<keyword evidence="5" id="KW-1185">Reference proteome</keyword>
<evidence type="ECO:0000256" key="2">
    <source>
        <dbReference type="SAM" id="SignalP"/>
    </source>
</evidence>